<protein>
    <submittedName>
        <fullName evidence="1">Uncharacterized protein</fullName>
    </submittedName>
</protein>
<dbReference type="InterPro" id="IPR032675">
    <property type="entry name" value="LRR_dom_sf"/>
</dbReference>
<comment type="caution">
    <text evidence="1">The sequence shown here is derived from an EMBL/GenBank/DDBJ whole genome shotgun (WGS) entry which is preliminary data.</text>
</comment>
<dbReference type="Gene3D" id="3.80.10.10">
    <property type="entry name" value="Ribonuclease Inhibitor"/>
    <property type="match status" value="1"/>
</dbReference>
<evidence type="ECO:0000313" key="2">
    <source>
        <dbReference type="Proteomes" id="UP000198287"/>
    </source>
</evidence>
<dbReference type="EMBL" id="LNIX01000005">
    <property type="protein sequence ID" value="OXA53521.1"/>
    <property type="molecule type" value="Genomic_DNA"/>
</dbReference>
<dbReference type="SUPFAM" id="SSF52047">
    <property type="entry name" value="RNI-like"/>
    <property type="match status" value="1"/>
</dbReference>
<gene>
    <name evidence="1" type="ORF">Fcan01_10545</name>
</gene>
<evidence type="ECO:0000313" key="1">
    <source>
        <dbReference type="EMBL" id="OXA53521.1"/>
    </source>
</evidence>
<dbReference type="Proteomes" id="UP000198287">
    <property type="component" value="Unassembled WGS sequence"/>
</dbReference>
<organism evidence="1 2">
    <name type="scientific">Folsomia candida</name>
    <name type="common">Springtail</name>
    <dbReference type="NCBI Taxonomy" id="158441"/>
    <lineage>
        <taxon>Eukaryota</taxon>
        <taxon>Metazoa</taxon>
        <taxon>Ecdysozoa</taxon>
        <taxon>Arthropoda</taxon>
        <taxon>Hexapoda</taxon>
        <taxon>Collembola</taxon>
        <taxon>Entomobryomorpha</taxon>
        <taxon>Isotomoidea</taxon>
        <taxon>Isotomidae</taxon>
        <taxon>Proisotominae</taxon>
        <taxon>Folsomia</taxon>
    </lineage>
</organism>
<sequence length="458" mass="52297">MEELQNCAMRQALQNPAILQEILQITDVSGKTSRLVSHLWNEITLSLPDPKLTLLLSEKSESSPEEKVCCYATPFQLLCINMPPKLARSIRENGCQSINKHSRTQRIRAAESKLLHISGQFAQLVEEFAMTFTDRDLIPTVKYPDLSRNGAITWMLLEFGYMKSNKIPSCTGSHGLNQMLDQVKDHLEYFEMESNMYELEDSPSDVDARIGFQFPQMKNLEEFRNNMLDCFSCGDHLQDICTARMPALEILHITKRDNTVDDLLRNIITKQDLFSGVKNLRLENVRNPESITGLKTAFPNLETLSIYQFNADESSLLMEVGPHLQVCAPLGLKYLNLYLSNRHEKLSEFVQGFLICGELLPSLKTLEIESFSGVSDDLDLVVDGEAQMKQCLLELKGLENVMITGIEFKEETWKWVESFIYENKIPIVFDKTCYPSMAKDQFILHAKKYRNAEIISVV</sequence>
<accession>A0A226E9L0</accession>
<proteinExistence type="predicted"/>
<keyword evidence="2" id="KW-1185">Reference proteome</keyword>
<dbReference type="AlphaFoldDB" id="A0A226E9L0"/>
<reference evidence="1 2" key="1">
    <citation type="submission" date="2015-12" db="EMBL/GenBank/DDBJ databases">
        <title>The genome of Folsomia candida.</title>
        <authorList>
            <person name="Faddeeva A."/>
            <person name="Derks M.F."/>
            <person name="Anvar Y."/>
            <person name="Smit S."/>
            <person name="Van Straalen N."/>
            <person name="Roelofs D."/>
        </authorList>
    </citation>
    <scope>NUCLEOTIDE SEQUENCE [LARGE SCALE GENOMIC DNA]</scope>
    <source>
        <strain evidence="1 2">VU population</strain>
        <tissue evidence="1">Whole body</tissue>
    </source>
</reference>
<name>A0A226E9L0_FOLCA</name>